<feature type="chain" id="PRO_5019162010" description="Expansin-like EG45 domain-containing protein" evidence="3">
    <location>
        <begin position="20"/>
        <end position="451"/>
    </location>
</feature>
<dbReference type="PANTHER" id="PTHR31836:SF21">
    <property type="entry name" value="EXPANSIN-LIKE PROTEIN 7"/>
    <property type="match status" value="1"/>
</dbReference>
<dbReference type="OrthoDB" id="406505at2759"/>
<dbReference type="InterPro" id="IPR007112">
    <property type="entry name" value="Expansin/allergen_DPBB_dom"/>
</dbReference>
<feature type="domain" description="Expansin-like EG45" evidence="4">
    <location>
        <begin position="54"/>
        <end position="147"/>
    </location>
</feature>
<dbReference type="PROSITE" id="PS50842">
    <property type="entry name" value="EXPANSIN_EG45"/>
    <property type="match status" value="1"/>
</dbReference>
<reference evidence="5 6" key="1">
    <citation type="submission" date="2015-09" db="EMBL/GenBank/DDBJ databases">
        <title>Host preference determinants of Valsa canker pathogens revealed by comparative genomics.</title>
        <authorList>
            <person name="Yin Z."/>
            <person name="Huang L."/>
        </authorList>
    </citation>
    <scope>NUCLEOTIDE SEQUENCE [LARGE SCALE GENOMIC DNA]</scope>
    <source>
        <strain evidence="5 6">YSFL</strain>
    </source>
</reference>
<dbReference type="InterPro" id="IPR036749">
    <property type="entry name" value="Expansin_CBD_sf"/>
</dbReference>
<dbReference type="AlphaFoldDB" id="A0A423VRW7"/>
<evidence type="ECO:0000256" key="3">
    <source>
        <dbReference type="SAM" id="SignalP"/>
    </source>
</evidence>
<dbReference type="Pfam" id="PF03330">
    <property type="entry name" value="DPBB_1"/>
    <property type="match status" value="1"/>
</dbReference>
<dbReference type="CDD" id="cd22271">
    <property type="entry name" value="DPBB_EXP_N-like"/>
    <property type="match status" value="1"/>
</dbReference>
<feature type="region of interest" description="Disordered" evidence="2">
    <location>
        <begin position="235"/>
        <end position="297"/>
    </location>
</feature>
<protein>
    <recommendedName>
        <fullName evidence="4">Expansin-like EG45 domain-containing protein</fullName>
    </recommendedName>
</protein>
<dbReference type="InterPro" id="IPR049818">
    <property type="entry name" value="Expansin_EXLX1-like"/>
</dbReference>
<feature type="compositionally biased region" description="Polar residues" evidence="2">
    <location>
        <begin position="432"/>
        <end position="443"/>
    </location>
</feature>
<dbReference type="SUPFAM" id="SSF49590">
    <property type="entry name" value="PHL pollen allergen"/>
    <property type="match status" value="1"/>
</dbReference>
<proteinExistence type="predicted"/>
<feature type="signal peptide" evidence="3">
    <location>
        <begin position="1"/>
        <end position="19"/>
    </location>
</feature>
<dbReference type="InterPro" id="IPR009009">
    <property type="entry name" value="RlpA-like_DPBB"/>
</dbReference>
<dbReference type="SUPFAM" id="SSF50685">
    <property type="entry name" value="Barwin-like endoglucanases"/>
    <property type="match status" value="1"/>
</dbReference>
<dbReference type="Proteomes" id="UP000284375">
    <property type="component" value="Unassembled WGS sequence"/>
</dbReference>
<dbReference type="STRING" id="252740.A0A423VRW7"/>
<accession>A0A423VRW7</accession>
<evidence type="ECO:0000313" key="6">
    <source>
        <dbReference type="Proteomes" id="UP000284375"/>
    </source>
</evidence>
<dbReference type="InterPro" id="IPR036908">
    <property type="entry name" value="RlpA-like_sf"/>
</dbReference>
<dbReference type="EMBL" id="LJZO01000031">
    <property type="protein sequence ID" value="ROV93771.1"/>
    <property type="molecule type" value="Genomic_DNA"/>
</dbReference>
<evidence type="ECO:0000259" key="4">
    <source>
        <dbReference type="PROSITE" id="PS50842"/>
    </source>
</evidence>
<dbReference type="PANTHER" id="PTHR31836">
    <property type="match status" value="1"/>
</dbReference>
<gene>
    <name evidence="5" type="ORF">VSDG_06946</name>
</gene>
<name>A0A423VRW7_CYTCH</name>
<keyword evidence="1 3" id="KW-0732">Signal</keyword>
<dbReference type="InterPro" id="IPR051477">
    <property type="entry name" value="Expansin_CellWall"/>
</dbReference>
<evidence type="ECO:0000313" key="5">
    <source>
        <dbReference type="EMBL" id="ROV93771.1"/>
    </source>
</evidence>
<sequence length="451" mass="48218">MKFQNIFLAAATSVKVVVAAAVGCRSASSSSVSLASSSAAVSGSSTFYGGNLNGGMCSFTTMSSLPSGIYGTAFSGSAWNSAAECGACLEVTGPNGNTITVMVVDQCPECDEGHLDLFEDAFVQLGTKSAGIITTSYTKVACGISSPIVLHNKSGTSAYWFSMQVVNSNEPVSKLEVSTDGGSTWQSTTRAEYNFFENSSGFGTDSVDVRVTSASGGTITVSGVSVASDSKVTASSNFSPIRATTPPPLAPRDANARRATQSSPISASAGPAKHTLSKFASRPARPNPVTQKREVAQEGRRKLFLRNLLKLEWFSLNKDLQQAKNADLDGIVFEWDIEEAARLREEAMSRPHAARRHEAPEPAPGADEMMVDALEQEQLAELEQLEALEASAPDGPIDERPRWQQQRSQKPPDSPHWSDDDDYDQLFMDYLSQEQQNQSQAHASSGEMDLS</sequence>
<dbReference type="Gene3D" id="2.60.40.760">
    <property type="entry name" value="Expansin, cellulose-binding-like domain"/>
    <property type="match status" value="1"/>
</dbReference>
<dbReference type="Gene3D" id="2.40.40.10">
    <property type="entry name" value="RlpA-like domain"/>
    <property type="match status" value="1"/>
</dbReference>
<dbReference type="NCBIfam" id="NF041144">
    <property type="entry name" value="expansin_EXLX1"/>
    <property type="match status" value="1"/>
</dbReference>
<keyword evidence="6" id="KW-1185">Reference proteome</keyword>
<comment type="caution">
    <text evidence="5">The sequence shown here is derived from an EMBL/GenBank/DDBJ whole genome shotgun (WGS) entry which is preliminary data.</text>
</comment>
<feature type="region of interest" description="Disordered" evidence="2">
    <location>
        <begin position="346"/>
        <end position="365"/>
    </location>
</feature>
<evidence type="ECO:0000256" key="2">
    <source>
        <dbReference type="SAM" id="MobiDB-lite"/>
    </source>
</evidence>
<feature type="region of interest" description="Disordered" evidence="2">
    <location>
        <begin position="386"/>
        <end position="451"/>
    </location>
</feature>
<organism evidence="5 6">
    <name type="scientific">Cytospora chrysosperma</name>
    <name type="common">Cytospora canker fungus</name>
    <name type="synonym">Sphaeria chrysosperma</name>
    <dbReference type="NCBI Taxonomy" id="252740"/>
    <lineage>
        <taxon>Eukaryota</taxon>
        <taxon>Fungi</taxon>
        <taxon>Dikarya</taxon>
        <taxon>Ascomycota</taxon>
        <taxon>Pezizomycotina</taxon>
        <taxon>Sordariomycetes</taxon>
        <taxon>Sordariomycetidae</taxon>
        <taxon>Diaporthales</taxon>
        <taxon>Cytosporaceae</taxon>
        <taxon>Cytospora</taxon>
    </lineage>
</organism>
<evidence type="ECO:0000256" key="1">
    <source>
        <dbReference type="ARBA" id="ARBA00022729"/>
    </source>
</evidence>